<reference evidence="2 3" key="1">
    <citation type="submission" date="2014-09" db="EMBL/GenBank/DDBJ databases">
        <authorList>
            <person name="McGinnis J.M."/>
            <person name="Wolfgang W.J."/>
        </authorList>
    </citation>
    <scope>NUCLEOTIDE SEQUENCE [LARGE SCALE GENOMIC DNA]</scope>
    <source>
        <strain evidence="2 3">5503</strain>
    </source>
</reference>
<dbReference type="Proteomes" id="UP000029858">
    <property type="component" value="Unassembled WGS sequence"/>
</dbReference>
<comment type="caution">
    <text evidence="2">The sequence shown here is derived from an EMBL/GenBank/DDBJ whole genome shotgun (WGS) entry which is preliminary data.</text>
</comment>
<dbReference type="EMBL" id="JRKQ01000008">
    <property type="protein sequence ID" value="KGJ23280.1"/>
    <property type="molecule type" value="Genomic_DNA"/>
</dbReference>
<evidence type="ECO:0000313" key="2">
    <source>
        <dbReference type="EMBL" id="KGJ23280.1"/>
    </source>
</evidence>
<sequence>MSYPVWPAGLTQFERSGWQSQRQDARRRRQGEAGPPAWRRRFSSVSTVIGVSLVTDRNGKAVFDRFYEQGTAYGSVLFWMPDPVTDGWALNASTGAPLLTGAGAPLVMAALRLCSFGDEPPVESMIGDVGFRFAFSVVVMP</sequence>
<reference evidence="2 3" key="2">
    <citation type="submission" date="2014-10" db="EMBL/GenBank/DDBJ databases">
        <title>Paracoccus sanguinis sp. nov., isolated from clinical specimens of New York State patients.</title>
        <authorList>
            <person name="Mingle L.A."/>
            <person name="Cole J.A."/>
            <person name="Lapierre P."/>
            <person name="Musser K.A."/>
        </authorList>
    </citation>
    <scope>NUCLEOTIDE SEQUENCE [LARGE SCALE GENOMIC DNA]</scope>
    <source>
        <strain evidence="2 3">5503</strain>
    </source>
</reference>
<proteinExistence type="predicted"/>
<protein>
    <submittedName>
        <fullName evidence="2">Uncharacterized protein</fullName>
    </submittedName>
</protein>
<accession>A0A099GKA0</accession>
<gene>
    <name evidence="2" type="ORF">IX56_03210</name>
</gene>
<evidence type="ECO:0000313" key="3">
    <source>
        <dbReference type="Proteomes" id="UP000029858"/>
    </source>
</evidence>
<feature type="region of interest" description="Disordered" evidence="1">
    <location>
        <begin position="15"/>
        <end position="36"/>
    </location>
</feature>
<organism evidence="2 3">
    <name type="scientific">Paracoccus sanguinis</name>
    <dbReference type="NCBI Taxonomy" id="1545044"/>
    <lineage>
        <taxon>Bacteria</taxon>
        <taxon>Pseudomonadati</taxon>
        <taxon>Pseudomonadota</taxon>
        <taxon>Alphaproteobacteria</taxon>
        <taxon>Rhodobacterales</taxon>
        <taxon>Paracoccaceae</taxon>
        <taxon>Paracoccus</taxon>
    </lineage>
</organism>
<name>A0A099GKA0_9RHOB</name>
<dbReference type="AlphaFoldDB" id="A0A099GKA0"/>
<dbReference type="RefSeq" id="WP_036707368.1">
    <property type="nucleotide sequence ID" value="NZ_JRKQ01000008.1"/>
</dbReference>
<evidence type="ECO:0000256" key="1">
    <source>
        <dbReference type="SAM" id="MobiDB-lite"/>
    </source>
</evidence>